<feature type="compositionally biased region" description="Acidic residues" evidence="16">
    <location>
        <begin position="3045"/>
        <end position="3054"/>
    </location>
</feature>
<feature type="repeat" description="ANK" evidence="15">
    <location>
        <begin position="256"/>
        <end position="288"/>
    </location>
</feature>
<keyword evidence="9" id="KW-0472">Membrane</keyword>
<feature type="domain" description="Death" evidence="17">
    <location>
        <begin position="3351"/>
        <end position="3435"/>
    </location>
</feature>
<keyword evidence="3" id="KW-1003">Cell membrane</keyword>
<evidence type="ECO:0000256" key="3">
    <source>
        <dbReference type="ARBA" id="ARBA00022475"/>
    </source>
</evidence>
<dbReference type="Gene3D" id="1.10.533.10">
    <property type="entry name" value="Death Domain, Fas"/>
    <property type="match status" value="1"/>
</dbReference>
<feature type="compositionally biased region" description="Polar residues" evidence="16">
    <location>
        <begin position="2042"/>
        <end position="2053"/>
    </location>
</feature>
<feature type="compositionally biased region" description="Basic and acidic residues" evidence="16">
    <location>
        <begin position="1877"/>
        <end position="1896"/>
    </location>
</feature>
<feature type="compositionally biased region" description="Basic and acidic residues" evidence="16">
    <location>
        <begin position="3632"/>
        <end position="3650"/>
    </location>
</feature>
<evidence type="ECO:0000259" key="18">
    <source>
        <dbReference type="PROSITE" id="PS51145"/>
    </source>
</evidence>
<dbReference type="PROSITE" id="PS50017">
    <property type="entry name" value="DEATH_DOMAIN"/>
    <property type="match status" value="1"/>
</dbReference>
<feature type="region of interest" description="Disordered" evidence="16">
    <location>
        <begin position="1604"/>
        <end position="1714"/>
    </location>
</feature>
<evidence type="ECO:0000256" key="2">
    <source>
        <dbReference type="ARBA" id="ARBA00004371"/>
    </source>
</evidence>
<feature type="region of interest" description="Disordered" evidence="16">
    <location>
        <begin position="2374"/>
        <end position="2506"/>
    </location>
</feature>
<evidence type="ECO:0000313" key="19">
    <source>
        <dbReference type="EMBL" id="NXQ57241.1"/>
    </source>
</evidence>
<feature type="compositionally biased region" description="Basic and acidic residues" evidence="16">
    <location>
        <begin position="2992"/>
        <end position="3009"/>
    </location>
</feature>
<evidence type="ECO:0000256" key="8">
    <source>
        <dbReference type="ARBA" id="ARBA00023043"/>
    </source>
</evidence>
<feature type="non-terminal residue" evidence="19">
    <location>
        <position position="1"/>
    </location>
</feature>
<feature type="repeat" description="ANK" evidence="15">
    <location>
        <begin position="685"/>
        <end position="717"/>
    </location>
</feature>
<feature type="region of interest" description="Disordered" evidence="16">
    <location>
        <begin position="2608"/>
        <end position="2665"/>
    </location>
</feature>
<dbReference type="CDD" id="cd08804">
    <property type="entry name" value="Death_ank2"/>
    <property type="match status" value="1"/>
</dbReference>
<feature type="repeat" description="ANK" evidence="15">
    <location>
        <begin position="454"/>
        <end position="486"/>
    </location>
</feature>
<feature type="compositionally biased region" description="Basic and acidic residues" evidence="16">
    <location>
        <begin position="2912"/>
        <end position="2921"/>
    </location>
</feature>
<evidence type="ECO:0000256" key="14">
    <source>
        <dbReference type="ARBA" id="ARBA00034100"/>
    </source>
</evidence>
<keyword evidence="10" id="KW-0206">Cytoskeleton</keyword>
<gene>
    <name evidence="19" type="primary">Ank2</name>
    <name evidence="19" type="ORF">ANTMIN_R11065</name>
</gene>
<feature type="compositionally biased region" description="Basic and acidic residues" evidence="16">
    <location>
        <begin position="1779"/>
        <end position="1793"/>
    </location>
</feature>
<dbReference type="InterPro" id="IPR000906">
    <property type="entry name" value="ZU5_dom"/>
</dbReference>
<feature type="repeat" description="ANK" evidence="15">
    <location>
        <begin position="487"/>
        <end position="519"/>
    </location>
</feature>
<feature type="repeat" description="ANK" evidence="15">
    <location>
        <begin position="62"/>
        <end position="94"/>
    </location>
</feature>
<feature type="repeat" description="ANK" evidence="15">
    <location>
        <begin position="520"/>
        <end position="552"/>
    </location>
</feature>
<dbReference type="InterPro" id="IPR040745">
    <property type="entry name" value="Ankyrin_UPA"/>
</dbReference>
<dbReference type="Proteomes" id="UP000554720">
    <property type="component" value="Unassembled WGS sequence"/>
</dbReference>
<feature type="compositionally biased region" description="Low complexity" evidence="16">
    <location>
        <begin position="2464"/>
        <end position="2473"/>
    </location>
</feature>
<dbReference type="FunFam" id="2.60.220.30:FF:000001">
    <property type="entry name" value="Ankyrin-3 isoform 2"/>
    <property type="match status" value="1"/>
</dbReference>
<feature type="compositionally biased region" description="Acidic residues" evidence="16">
    <location>
        <begin position="2336"/>
        <end position="2345"/>
    </location>
</feature>
<dbReference type="InterPro" id="IPR002110">
    <property type="entry name" value="Ankyrin_rpt"/>
</dbReference>
<dbReference type="GO" id="GO:0045211">
    <property type="term" value="C:postsynaptic membrane"/>
    <property type="evidence" value="ECO:0007669"/>
    <property type="project" value="UniProtKB-SubCell"/>
</dbReference>
<dbReference type="PROSITE" id="PS50297">
    <property type="entry name" value="ANK_REP_REGION"/>
    <property type="match status" value="20"/>
</dbReference>
<evidence type="ECO:0000256" key="13">
    <source>
        <dbReference type="ARBA" id="ARBA00024012"/>
    </source>
</evidence>
<dbReference type="Pfam" id="PF13637">
    <property type="entry name" value="Ank_4"/>
    <property type="match status" value="2"/>
</dbReference>
<feature type="repeat" description="ANK" evidence="15">
    <location>
        <begin position="586"/>
        <end position="618"/>
    </location>
</feature>
<dbReference type="InterPro" id="IPR036770">
    <property type="entry name" value="Ankyrin_rpt-contain_sf"/>
</dbReference>
<evidence type="ECO:0000259" key="17">
    <source>
        <dbReference type="PROSITE" id="PS50017"/>
    </source>
</evidence>
<feature type="compositionally biased region" description="Low complexity" evidence="16">
    <location>
        <begin position="2304"/>
        <end position="2322"/>
    </location>
</feature>
<keyword evidence="20" id="KW-1185">Reference proteome</keyword>
<keyword evidence="7" id="KW-0770">Synapse</keyword>
<name>A0A7L2E6C8_ANTMN</name>
<feature type="repeat" description="ANK" evidence="15">
    <location>
        <begin position="95"/>
        <end position="127"/>
    </location>
</feature>
<dbReference type="EMBL" id="VWYI01021677">
    <property type="protein sequence ID" value="NXQ57241.1"/>
    <property type="molecule type" value="Genomic_DNA"/>
</dbReference>
<feature type="compositionally biased region" description="Basic and acidic residues" evidence="16">
    <location>
        <begin position="2491"/>
        <end position="2504"/>
    </location>
</feature>
<feature type="compositionally biased region" description="Basic and acidic residues" evidence="16">
    <location>
        <begin position="2102"/>
        <end position="2114"/>
    </location>
</feature>
<feature type="compositionally biased region" description="Low complexity" evidence="16">
    <location>
        <begin position="3563"/>
        <end position="3582"/>
    </location>
</feature>
<feature type="compositionally biased region" description="Basic and acidic residues" evidence="16">
    <location>
        <begin position="1837"/>
        <end position="1865"/>
    </location>
</feature>
<feature type="repeat" description="ANK" evidence="15">
    <location>
        <begin position="751"/>
        <end position="783"/>
    </location>
</feature>
<dbReference type="FunFam" id="2.60.220.30:FF:000002">
    <property type="entry name" value="Ankyrin-3 isoform 2"/>
    <property type="match status" value="1"/>
</dbReference>
<feature type="compositionally biased region" description="Basic and acidic residues" evidence="16">
    <location>
        <begin position="2626"/>
        <end position="2644"/>
    </location>
</feature>
<dbReference type="FunFam" id="1.10.533.10:FF:000002">
    <property type="entry name" value="Ankyrin-3 isoform 2"/>
    <property type="match status" value="1"/>
</dbReference>
<proteinExistence type="predicted"/>
<dbReference type="SMART" id="SM00218">
    <property type="entry name" value="ZU5"/>
    <property type="match status" value="1"/>
</dbReference>
<feature type="compositionally biased region" description="Basic and acidic residues" evidence="16">
    <location>
        <begin position="1"/>
        <end position="13"/>
    </location>
</feature>
<dbReference type="GO" id="GO:0005764">
    <property type="term" value="C:lysosome"/>
    <property type="evidence" value="ECO:0007669"/>
    <property type="project" value="UniProtKB-SubCell"/>
</dbReference>
<feature type="compositionally biased region" description="Low complexity" evidence="16">
    <location>
        <begin position="2841"/>
        <end position="2850"/>
    </location>
</feature>
<feature type="compositionally biased region" description="Basic and acidic residues" evidence="16">
    <location>
        <begin position="2346"/>
        <end position="2357"/>
    </location>
</feature>
<dbReference type="GO" id="GO:0007165">
    <property type="term" value="P:signal transduction"/>
    <property type="evidence" value="ECO:0007669"/>
    <property type="project" value="InterPro"/>
</dbReference>
<feature type="repeat" description="ANK" evidence="15">
    <location>
        <begin position="128"/>
        <end position="160"/>
    </location>
</feature>
<comment type="subcellular location">
    <subcellularLocation>
        <location evidence="13">Cell membrane</location>
        <location evidence="13">Sarcolemma</location>
        <location evidence="13">T-tubule</location>
    </subcellularLocation>
    <subcellularLocation>
        <location evidence="1">Cytoplasm</location>
        <location evidence="1">Cytoskeleton</location>
    </subcellularLocation>
    <subcellularLocation>
        <location evidence="2">Lysosome</location>
    </subcellularLocation>
    <subcellularLocation>
        <location evidence="14">Postsynaptic cell membrane</location>
    </subcellularLocation>
</comment>
<evidence type="ECO:0000256" key="15">
    <source>
        <dbReference type="PROSITE-ProRule" id="PRU00023"/>
    </source>
</evidence>
<keyword evidence="6" id="KW-0677">Repeat</keyword>
<dbReference type="FunFam" id="1.25.40.20:FF:000002">
    <property type="entry name" value="Ankyrin-2 isoform 2"/>
    <property type="match status" value="1"/>
</dbReference>
<dbReference type="Pfam" id="PF12796">
    <property type="entry name" value="Ank_2"/>
    <property type="match status" value="5"/>
</dbReference>
<keyword evidence="11" id="KW-0458">Lysosome</keyword>
<dbReference type="FunFam" id="1.25.40.20:FF:000001">
    <property type="entry name" value="Ankyrin-2 isoform 2"/>
    <property type="match status" value="1"/>
</dbReference>
<evidence type="ECO:0000256" key="1">
    <source>
        <dbReference type="ARBA" id="ARBA00004245"/>
    </source>
</evidence>
<feature type="compositionally biased region" description="Basic and acidic residues" evidence="16">
    <location>
        <begin position="1727"/>
        <end position="1737"/>
    </location>
</feature>
<evidence type="ECO:0000256" key="10">
    <source>
        <dbReference type="ARBA" id="ARBA00023212"/>
    </source>
</evidence>
<dbReference type="SUPFAM" id="SSF47986">
    <property type="entry name" value="DEATH domain"/>
    <property type="match status" value="1"/>
</dbReference>
<evidence type="ECO:0000256" key="4">
    <source>
        <dbReference type="ARBA" id="ARBA00022490"/>
    </source>
</evidence>
<keyword evidence="5" id="KW-0597">Phosphoprotein</keyword>
<feature type="repeat" description="ANK" evidence="15">
    <location>
        <begin position="652"/>
        <end position="684"/>
    </location>
</feature>
<feature type="compositionally biased region" description="Basic and acidic residues" evidence="16">
    <location>
        <begin position="2071"/>
        <end position="2091"/>
    </location>
</feature>
<feature type="compositionally biased region" description="Basic and acidic residues" evidence="16">
    <location>
        <begin position="2726"/>
        <end position="2741"/>
    </location>
</feature>
<evidence type="ECO:0000256" key="7">
    <source>
        <dbReference type="ARBA" id="ARBA00023018"/>
    </source>
</evidence>
<feature type="repeat" description="ANK" evidence="15">
    <location>
        <begin position="355"/>
        <end position="387"/>
    </location>
</feature>
<protein>
    <submittedName>
        <fullName evidence="19">ANK2 protein</fullName>
    </submittedName>
</protein>
<feature type="compositionally biased region" description="Polar residues" evidence="16">
    <location>
        <begin position="3586"/>
        <end position="3597"/>
    </location>
</feature>
<feature type="repeat" description="ANK" evidence="15">
    <location>
        <begin position="223"/>
        <end position="255"/>
    </location>
</feature>
<dbReference type="Gene3D" id="2.60.40.2660">
    <property type="match status" value="1"/>
</dbReference>
<feature type="region of interest" description="Disordered" evidence="16">
    <location>
        <begin position="1727"/>
        <end position="1941"/>
    </location>
</feature>
<feature type="region of interest" description="Disordered" evidence="16">
    <location>
        <begin position="2831"/>
        <end position="2868"/>
    </location>
</feature>
<evidence type="ECO:0000256" key="9">
    <source>
        <dbReference type="ARBA" id="ARBA00023136"/>
    </source>
</evidence>
<evidence type="ECO:0000256" key="12">
    <source>
        <dbReference type="ARBA" id="ARBA00023257"/>
    </source>
</evidence>
<dbReference type="SMART" id="SM00248">
    <property type="entry name" value="ANK"/>
    <property type="match status" value="23"/>
</dbReference>
<dbReference type="FunFam" id="1.25.40.20:FF:000003">
    <property type="entry name" value="Ankyrin, isoform B"/>
    <property type="match status" value="1"/>
</dbReference>
<feature type="non-terminal residue" evidence="19">
    <location>
        <position position="3730"/>
    </location>
</feature>
<feature type="region of interest" description="Disordered" evidence="16">
    <location>
        <begin position="2278"/>
        <end position="2357"/>
    </location>
</feature>
<dbReference type="PANTHER" id="PTHR24123">
    <property type="entry name" value="ANKYRIN REPEAT-CONTAINING"/>
    <property type="match status" value="1"/>
</dbReference>
<feature type="region of interest" description="Disordered" evidence="16">
    <location>
        <begin position="2000"/>
        <end position="2243"/>
    </location>
</feature>
<feature type="repeat" description="ANK" evidence="15">
    <location>
        <begin position="619"/>
        <end position="651"/>
    </location>
</feature>
<feature type="compositionally biased region" description="Basic and acidic residues" evidence="16">
    <location>
        <begin position="3470"/>
        <end position="3489"/>
    </location>
</feature>
<dbReference type="Pfam" id="PF00023">
    <property type="entry name" value="Ank"/>
    <property type="match status" value="4"/>
</dbReference>
<dbReference type="Pfam" id="PF00791">
    <property type="entry name" value="ZU5"/>
    <property type="match status" value="2"/>
</dbReference>
<feature type="compositionally biased region" description="Basic and acidic residues" evidence="16">
    <location>
        <begin position="2136"/>
        <end position="2172"/>
    </location>
</feature>
<dbReference type="FunFam" id="2.60.40.2660:FF:000001">
    <property type="entry name" value="Ankyrin-3 isoform 2"/>
    <property type="match status" value="1"/>
</dbReference>
<dbReference type="GO" id="GO:0030315">
    <property type="term" value="C:T-tubule"/>
    <property type="evidence" value="ECO:0007669"/>
    <property type="project" value="UniProtKB-SubCell"/>
</dbReference>
<feature type="compositionally biased region" description="Polar residues" evidence="16">
    <location>
        <begin position="1641"/>
        <end position="1651"/>
    </location>
</feature>
<evidence type="ECO:0000256" key="16">
    <source>
        <dbReference type="SAM" id="MobiDB-lite"/>
    </source>
</evidence>
<feature type="compositionally biased region" description="Polar residues" evidence="16">
    <location>
        <begin position="3501"/>
        <end position="3512"/>
    </location>
</feature>
<feature type="compositionally biased region" description="Basic and acidic residues" evidence="16">
    <location>
        <begin position="2437"/>
        <end position="2446"/>
    </location>
</feature>
<feature type="compositionally biased region" description="Polar residues" evidence="16">
    <location>
        <begin position="2293"/>
        <end position="2303"/>
    </location>
</feature>
<comment type="caution">
    <text evidence="19">The sequence shown here is derived from an EMBL/GenBank/DDBJ whole genome shotgun (WGS) entry which is preliminary data.</text>
</comment>
<evidence type="ECO:0000256" key="11">
    <source>
        <dbReference type="ARBA" id="ARBA00023228"/>
    </source>
</evidence>
<feature type="compositionally biased region" description="Basic and acidic residues" evidence="16">
    <location>
        <begin position="1746"/>
        <end position="1756"/>
    </location>
</feature>
<dbReference type="GO" id="GO:0005856">
    <property type="term" value="C:cytoskeleton"/>
    <property type="evidence" value="ECO:0007669"/>
    <property type="project" value="UniProtKB-SubCell"/>
</dbReference>
<feature type="compositionally biased region" description="Basic and acidic residues" evidence="16">
    <location>
        <begin position="1931"/>
        <end position="1941"/>
    </location>
</feature>
<feature type="domain" description="ZU5" evidence="18">
    <location>
        <begin position="1116"/>
        <end position="1262"/>
    </location>
</feature>
<dbReference type="PROSITE" id="PS50088">
    <property type="entry name" value="ANK_REPEAT"/>
    <property type="match status" value="20"/>
</dbReference>
<dbReference type="Pfam" id="PF17809">
    <property type="entry name" value="UPA_2"/>
    <property type="match status" value="1"/>
</dbReference>
<organism evidence="19 20">
    <name type="scientific">Anthoscopus minutus</name>
    <name type="common">Southern penduline-tit</name>
    <dbReference type="NCBI Taxonomy" id="156561"/>
    <lineage>
        <taxon>Eukaryota</taxon>
        <taxon>Metazoa</taxon>
        <taxon>Chordata</taxon>
        <taxon>Craniata</taxon>
        <taxon>Vertebrata</taxon>
        <taxon>Euteleostomi</taxon>
        <taxon>Archelosauria</taxon>
        <taxon>Archosauria</taxon>
        <taxon>Dinosauria</taxon>
        <taxon>Saurischia</taxon>
        <taxon>Theropoda</taxon>
        <taxon>Coelurosauria</taxon>
        <taxon>Aves</taxon>
        <taxon>Neognathae</taxon>
        <taxon>Neoaves</taxon>
        <taxon>Telluraves</taxon>
        <taxon>Australaves</taxon>
        <taxon>Passeriformes</taxon>
        <taxon>Paridae</taxon>
        <taxon>Anthoscopus</taxon>
    </lineage>
</organism>
<dbReference type="Pfam" id="PF00531">
    <property type="entry name" value="Death"/>
    <property type="match status" value="1"/>
</dbReference>
<evidence type="ECO:0000313" key="20">
    <source>
        <dbReference type="Proteomes" id="UP000554720"/>
    </source>
</evidence>
<dbReference type="InterPro" id="IPR000488">
    <property type="entry name" value="Death_dom"/>
</dbReference>
<dbReference type="Gene3D" id="2.60.220.30">
    <property type="match status" value="2"/>
</dbReference>
<feature type="compositionally biased region" description="Polar residues" evidence="16">
    <location>
        <begin position="1797"/>
        <end position="1806"/>
    </location>
</feature>
<dbReference type="OrthoDB" id="20872at2759"/>
<evidence type="ECO:0000256" key="6">
    <source>
        <dbReference type="ARBA" id="ARBA00022737"/>
    </source>
</evidence>
<dbReference type="InterPro" id="IPR051165">
    <property type="entry name" value="Multifunctional_ANK_Repeat"/>
</dbReference>
<feature type="compositionally biased region" description="Polar residues" evidence="16">
    <location>
        <begin position="2763"/>
        <end position="2778"/>
    </location>
</feature>
<feature type="region of interest" description="Disordered" evidence="16">
    <location>
        <begin position="2714"/>
        <end position="2742"/>
    </location>
</feature>
<feature type="compositionally biased region" description="Basic and acidic residues" evidence="16">
    <location>
        <begin position="1652"/>
        <end position="1681"/>
    </location>
</feature>
<feature type="region of interest" description="Disordered" evidence="16">
    <location>
        <begin position="2912"/>
        <end position="3141"/>
    </location>
</feature>
<feature type="repeat" description="ANK" evidence="15">
    <location>
        <begin position="388"/>
        <end position="420"/>
    </location>
</feature>
<dbReference type="PROSITE" id="PS51145">
    <property type="entry name" value="ZU5"/>
    <property type="match status" value="2"/>
</dbReference>
<accession>A0A7L2E6C8</accession>
<dbReference type="InterPro" id="IPR011029">
    <property type="entry name" value="DEATH-like_dom_sf"/>
</dbReference>
<feature type="compositionally biased region" description="Low complexity" evidence="16">
    <location>
        <begin position="3085"/>
        <end position="3103"/>
    </location>
</feature>
<dbReference type="PANTHER" id="PTHR24123:SF49">
    <property type="entry name" value="ANKYRIN-2-LIKE ISOFORM X1"/>
    <property type="match status" value="1"/>
</dbReference>
<dbReference type="SUPFAM" id="SSF48403">
    <property type="entry name" value="Ankyrin repeat"/>
    <property type="match status" value="2"/>
</dbReference>
<feature type="region of interest" description="Disordered" evidence="16">
    <location>
        <begin position="3330"/>
        <end position="3350"/>
    </location>
</feature>
<reference evidence="19 20" key="1">
    <citation type="submission" date="2019-09" db="EMBL/GenBank/DDBJ databases">
        <title>Bird 10,000 Genomes (B10K) Project - Family phase.</title>
        <authorList>
            <person name="Zhang G."/>
        </authorList>
    </citation>
    <scope>NUCLEOTIDE SEQUENCE [LARGE SCALE GENOMIC DNA]</scope>
    <source>
        <strain evidence="19">B10K-DU-011-42</strain>
        <tissue evidence="19">Muscle</tissue>
    </source>
</reference>
<dbReference type="Gene3D" id="1.25.40.20">
    <property type="entry name" value="Ankyrin repeat-containing domain"/>
    <property type="match status" value="3"/>
</dbReference>
<dbReference type="PRINTS" id="PR01415">
    <property type="entry name" value="ANKYRIN"/>
</dbReference>
<evidence type="ECO:0000256" key="5">
    <source>
        <dbReference type="ARBA" id="ARBA00022553"/>
    </source>
</evidence>
<feature type="compositionally biased region" description="Basic and acidic residues" evidence="16">
    <location>
        <begin position="2374"/>
        <end position="2389"/>
    </location>
</feature>
<keyword evidence="12" id="KW-0628">Postsynaptic cell membrane</keyword>
<feature type="repeat" description="ANK" evidence="15">
    <location>
        <begin position="289"/>
        <end position="321"/>
    </location>
</feature>
<feature type="region of interest" description="Disordered" evidence="16">
    <location>
        <begin position="3156"/>
        <end position="3242"/>
    </location>
</feature>
<feature type="region of interest" description="Disordered" evidence="16">
    <location>
        <begin position="2757"/>
        <end position="2778"/>
    </location>
</feature>
<dbReference type="SMART" id="SM00005">
    <property type="entry name" value="DEATH"/>
    <property type="match status" value="1"/>
</dbReference>
<feature type="repeat" description="ANK" evidence="15">
    <location>
        <begin position="421"/>
        <end position="453"/>
    </location>
</feature>
<sequence length="3730" mass="407246">MNEEAAQKSDGGEKCNGGSQRRKRPKKSDSNASFLRAARAGNLDKVVEYLKSGIDINTCNQNGLNALHLAAKEGHVGLVQELLERGSAVDSATKKGNTALHIASLAGQAEVVKVLVKEGANINAQSQNGFTPLYMAAQENHIEVVKYLLENGANQSTATEDGFTPLAVALQQGHNQAVAILLENDTKGKVRLPALHIAARKDDTKSAALLLQNDHNADVQSKSGFTPLHIAAHYGNVNVATLLLNRGAAVDFTARNGITPLHVASKRGNTNMVKLLLDRGGQIDAKTRDGLTPLHCAARSGHDQVVELLLERGAPLLARTKNGLSPLHMAAQGDHVECVKHLLQHKAPVDDVTLDYLTALHVAAHCGHYRVTKLLLDKRANPNARALNGFTPLHIACKKNRIKVMELLVKYGASIQAITESGLTPIHVAAFMGHLNIVLLLLQNGASPDVTNIRGETALHMAARAGQVEVVRCLLRNGALVDARAREEQTPLHIASRLGKTEIVQLLLQHMAHPDAATTNGYTPLHISAREGQLDVASVLLEAGASHSMSTKKGFTPLHVAAKYGSLEVAKLLLQRRACPDSAGKNGLTPLHVAAHYDNQKVALLLLEKGASPHATAKNGYTPLHIAAKKNQMQIATTLLDYGAETNILTKQGVTPLHLASQEGHTDMVTLLLEKGSNIHVATKAGLTSLHLAAQEDKVNVAEILTKHGANQDAQTKLGYTPLIVACHYGNIKMVNFLLKHGANVNAKTKNGYTPLHQAAQQGHTHIINVLLQHGAKPNAITTNGNTALAIARRLGYISVVDTLKVVTEEITTTTTTVTEKHKLNVPETMTEVLDVSDEEGDDTMTGDGGEYLRPEDLRELGDDSLPSSQFLDGMNYLRYSLEGGRSDSLRSFSSDRSHTLSHASYLRDSAMIDDTVVIPSQQVTTLAKEAERNSYRLSLGPEVLDNVALSSSPIHSGFLVSFMVDARGGAMRGCRHNGLRIIIPPRKCTAPTRVTCRLVKRHRLATMPPMVEGEGLASRLIEVGPSGAQFLGPVIVEIPHFAALRGKERELVILRSENGDSWKEHFCEYTEDELNEILNGMDEVLDTPEELEKKRICRIITRDFPQYFAVVSRIKQDSNLIGPEGGVLSSTVVPQVQAVFPEGALTKRIRVGLQAQPMHTELTKKILGNKATFSPIVTLEPRRRKFHKPITMTIPVPKASSDGLMNGYGGDTPTLRLLCSITGGTTPAQWEDITGTTPLTFVNECVSFTTNVSARFWLIDCRQTQESVTFASQVYREIICVPYMAKFVVFAKSHDPIEARLRCFCMTDDKVDKTLEQQENFAEVARSRDVEVLEGKPIYVDCFGNLVPLTKSGQHHIFSFFAFKENRLPLFVKVRDSTQEPCGRLSFMKEPKSTRGLVHQAICNLNITLPIYTKESDSDPEPEEVMLQNQHALAYTQSTETSVLKSHLVNEVPVLASPDLLSEVSEMKQDLIKMTAILTTDPSEKSGSIKVKDLEKSAEEEPGEPFEIVERVKEDLEKVNEILRGGSYTREEHVLQKSLSRQEPLEEEWIIVSDEEIEEARRNAPSEVAEPCHVEVRVDKGTTKKGELDTKGTVHYLAGRSKTHVSLHEGQSQALQEEVVGEKSKAVVEKKGKESPKTGKPSSQEQQKTASEVKKPLRAKLREKPKPKEGKVHSSGEKLKLPKLTADEAPAGEPGLKVMGAPEPKAVSPVIEETPIGSIKDKVKALQKRVEDEQKVRSKLPVRVQAKENPAEKAPKKPAQVKKPVASKAQPPVSPSSKTERLEETMSVRELMKAFQSGQDPSKNVSGLFEHKSVKQKQQAPEKETPRKKTAPSQSETRRVSNLKTDKQKDKPSSVSKAEKEPPSKKGKTQTSTSETAKKAGGKDQVKEQSSKKPSEPLPPVIVAESAKETAAGKGRTSDDQGDPDFQISPDRKTSTDFSDVIKEELEDNDKYQQFRHLSVTEEGELNLEQVLTSPFSAAFPTEYGKDGFLPALSLQSAALEGSSESLKHEGVADSPGSLLDGTPQISSEESYKHEGLAETPETSPESLSFSPKKTDGQIEDAQGAARVHTTAETHSTKELSSKEDEKGITERQLGAVTETSESHSDHVSEEHVPPASEEEANKLKESSSASVMKDISRDKESRTTAHFTKSSETHDTALEKEKDVACERRLTVRSPQKLELSLTSHDSEGFSPVADDSLTISHKDSLEASPVLEDNSSHKTPDSLEPSPMKESPCRDSLENSPVEPAVKACILGQGPLPSVLCKAEACPELASVRSRILRDPEGSADDDSLEQTSLMESSGKSPVSPETPSSEEISYEITPKMADIPKSATIPEVNEEPEDDSESEPKKRFTPEEEMFKMVTKIKMFDELEQEAKQKRDYKKSYKQDEPSVVANSEASREAEASELTAVLGKDIPTVVAPAAESRKSSSSSESEPELTRLKKEADSGLLMEPVIRVQPPSPLPSSIDSSSSPDEAGFQPIDSQPCSVRLGEVKAQGKGDKEEPLILGHSCKPSTGTCASDGCASAGSTESKCCDGTGGCETVSPDALVTRSGCTPCHRVGDGSQKEAHAESSLRMGLCNAAEIDVKPTAPLPRSDLISTGAVAEEADGLSHGHSTTEYFVPRNGKLAEGDTTDHSASARDLGKGDAGCETSHRAGPAEEPLPEYSSLTTDTVELDSCAADAADGSAPYIVSPYENVSPGHFFIDSESEVGSDRSLLSRETYSGAEGKDQTGEALLSRDTDSECCSSEEVYMEIEPKPEDGFQITSQGSRTSDSTKLSESALEDIRDETQKLMGQVVITRTDVDSDMWSEIREDDEAFEARVKEEEQKIFGLMVDRRSQGTTPDTTPARTPTEEGTPLSEQNPFLFQEGKLFEMTRSGAIDMTKRNYPDESFQFFQVEQEPQEEVPLCEEVKEAAEVESSKLKGSPDPFAPSESEESDIQEQEVLKYSPLSPESSDRSEEMMGEGASAGTAKADLKSRIPIKMGVSASSKSPKKETAASEAERLSRMETDTVDSSQVPCPISPEQCAVEDELGFSKVTRLVSSEQGDESPDSSPEEQRSVIEIPTALMESVPSCESKSKIPVRTAAAASQSSQQSENESLSPDDLLDSSQREGKDDQEKPKSKIPVKAAFQKAEPQHSYADVSVCKPELPKALDVMSAVPAKADGRSKSESDASSPVEPKTKRSIKARSYAEAEAEARERESEMTFELDSDEATTARSKVFSSRLPVKSRSATGSRGAFSPTKESKDHFFDLYKNSIEFFEEISDEASKLVERLTQSEREQELVSDDESSSALEVSVIENVPSSETQQSVPEDIFDIRPIWDESVETQIERIPDENAHDRAEDQQDDQERTEERLAHIADHLGFSWTELARELDFTEEQIHQIRIENPNSLQDQSHALLKYWLERDGKHATDTNLTQCLTKINRMDIVHLMETSGIDPVQGHGTRTYADTEQSLALDHSEGFSALQEEVYSSRHKQEQQRISKDSEPTEHPPLVSEEDVSVSYSPFQDSTPRSEAEVSMAELLRQAHKEQVEAEFSGKPQDMPGKLSASQQEYFVTAPGTEQSVGAGKAASGKSAHSSTAKGETQRAPSQPLSSAQRGDSPIIQEPEDPQLHRESLSPRRSSLVIEESTEEQMEKSGRGYEEESLEKADSMPEMPPETVTEEQYTDEHGHTVVKKVTRKIIRRYVAPDGAEKEEVLMQGTPQAPVSVEEGDGYSKVLKRVVLKSGSEHSE</sequence>
<feature type="repeat" description="ANK" evidence="15">
    <location>
        <begin position="718"/>
        <end position="750"/>
    </location>
</feature>
<feature type="compositionally biased region" description="Basic and acidic residues" evidence="16">
    <location>
        <begin position="1621"/>
        <end position="1638"/>
    </location>
</feature>
<keyword evidence="8 15" id="KW-0040">ANK repeat</keyword>
<feature type="compositionally biased region" description="Basic and acidic residues" evidence="16">
    <location>
        <begin position="3189"/>
        <end position="3203"/>
    </location>
</feature>
<dbReference type="GO" id="GO:0072659">
    <property type="term" value="P:protein localization to plasma membrane"/>
    <property type="evidence" value="ECO:0007669"/>
    <property type="project" value="UniProtKB-ARBA"/>
</dbReference>
<feature type="domain" description="ZU5" evidence="18">
    <location>
        <begin position="959"/>
        <end position="1114"/>
    </location>
</feature>
<feature type="region of interest" description="Disordered" evidence="16">
    <location>
        <begin position="1"/>
        <end position="32"/>
    </location>
</feature>
<feature type="compositionally biased region" description="Basic and acidic residues" evidence="16">
    <location>
        <begin position="3109"/>
        <end position="3121"/>
    </location>
</feature>
<feature type="repeat" description="ANK" evidence="15">
    <location>
        <begin position="553"/>
        <end position="585"/>
    </location>
</feature>
<feature type="repeat" description="ANK" evidence="15">
    <location>
        <begin position="322"/>
        <end position="354"/>
    </location>
</feature>
<feature type="region of interest" description="Disordered" evidence="16">
    <location>
        <begin position="3468"/>
        <end position="3669"/>
    </location>
</feature>
<feature type="compositionally biased region" description="Low complexity" evidence="16">
    <location>
        <begin position="1758"/>
        <end position="1770"/>
    </location>
</feature>
<keyword evidence="4" id="KW-0963">Cytoplasm</keyword>